<dbReference type="AlphaFoldDB" id="A0A3D9SYM3"/>
<dbReference type="InterPro" id="IPR010982">
    <property type="entry name" value="Lambda_DNA-bd_dom_sf"/>
</dbReference>
<name>A0A3D9SYM3_9ACTN</name>
<dbReference type="EMBL" id="QTTT01000001">
    <property type="protein sequence ID" value="REF00678.1"/>
    <property type="molecule type" value="Genomic_DNA"/>
</dbReference>
<organism evidence="1 2">
    <name type="scientific">Thermomonospora umbrina</name>
    <dbReference type="NCBI Taxonomy" id="111806"/>
    <lineage>
        <taxon>Bacteria</taxon>
        <taxon>Bacillati</taxon>
        <taxon>Actinomycetota</taxon>
        <taxon>Actinomycetes</taxon>
        <taxon>Streptosporangiales</taxon>
        <taxon>Thermomonosporaceae</taxon>
        <taxon>Thermomonospora</taxon>
    </lineage>
</organism>
<dbReference type="InterPro" id="IPR001387">
    <property type="entry name" value="Cro/C1-type_HTH"/>
</dbReference>
<dbReference type="Gene3D" id="1.10.260.40">
    <property type="entry name" value="lambda repressor-like DNA-binding domains"/>
    <property type="match status" value="1"/>
</dbReference>
<evidence type="ECO:0000313" key="1">
    <source>
        <dbReference type="EMBL" id="REF00678.1"/>
    </source>
</evidence>
<keyword evidence="2" id="KW-1185">Reference proteome</keyword>
<comment type="caution">
    <text evidence="1">The sequence shown here is derived from an EMBL/GenBank/DDBJ whole genome shotgun (WGS) entry which is preliminary data.</text>
</comment>
<sequence length="476" mass="52687">MGCIENASHGVHGREVGTMATADERQACGERLRTERKRRGWFKPDMARALSAALEAMGERQWPDLPTLKNYILRWEGGKVYPGALYQAAYARAFGMPEDALFTPASARSTLEVEHLSSNEIGQSLTDGDEEDMQRRQLLQALAALGVASTPAVDALDTIRDGVDRAVGRDEDSHLEEWEETVAEYGYSYVELPPHRLFPDLAADLVLAQRAMARHQRSRQVTSWYRVMSALAMLTAKTLCNMGESRQARPWWATAQQAANKSGDVSLSLWVSAEELIHGMYDRRPTVVLLHRAEAIAAHAPASASRGLAPVGTAHAQLLALDGRRDAALRKLQRCAEVFEHLPVTVTGDVRTVAGWGEDRLRYTEAFVYAHLGERDPLDQAVARTQELLAPAGDHRARAQISLLQAFGHVRTGDVTEGVRLAQTVYESQPAEQRAEFVQSLAEQVLEAVPTRNSGDRLVADYRQLLHQSREARAIT</sequence>
<dbReference type="SUPFAM" id="SSF47413">
    <property type="entry name" value="lambda repressor-like DNA-binding domains"/>
    <property type="match status" value="1"/>
</dbReference>
<dbReference type="CDD" id="cd00093">
    <property type="entry name" value="HTH_XRE"/>
    <property type="match status" value="1"/>
</dbReference>
<evidence type="ECO:0000313" key="2">
    <source>
        <dbReference type="Proteomes" id="UP000256661"/>
    </source>
</evidence>
<dbReference type="GO" id="GO:0003677">
    <property type="term" value="F:DNA binding"/>
    <property type="evidence" value="ECO:0007669"/>
    <property type="project" value="InterPro"/>
</dbReference>
<proteinExistence type="predicted"/>
<accession>A0A3D9SYM3</accession>
<evidence type="ECO:0008006" key="3">
    <source>
        <dbReference type="Google" id="ProtNLM"/>
    </source>
</evidence>
<dbReference type="Proteomes" id="UP000256661">
    <property type="component" value="Unassembled WGS sequence"/>
</dbReference>
<protein>
    <recommendedName>
        <fullName evidence="3">HTH cro/C1-type domain-containing protein</fullName>
    </recommendedName>
</protein>
<gene>
    <name evidence="1" type="ORF">DFJ69_6235</name>
</gene>
<reference evidence="1 2" key="1">
    <citation type="submission" date="2018-08" db="EMBL/GenBank/DDBJ databases">
        <title>Sequencing the genomes of 1000 actinobacteria strains.</title>
        <authorList>
            <person name="Klenk H.-P."/>
        </authorList>
    </citation>
    <scope>NUCLEOTIDE SEQUENCE [LARGE SCALE GENOMIC DNA]</scope>
    <source>
        <strain evidence="1 2">DSM 43927</strain>
    </source>
</reference>